<reference evidence="1 2" key="1">
    <citation type="submission" date="2016-12" db="EMBL/GenBank/DDBJ databases">
        <title>Izhakiella australiana sp. nov. of genus Izhakiella isolated from Australian desert.</title>
        <authorList>
            <person name="Ji M."/>
        </authorList>
    </citation>
    <scope>NUCLEOTIDE SEQUENCE [LARGE SCALE GENOMIC DNA]</scope>
    <source>
        <strain evidence="1 2">D4N98</strain>
    </source>
</reference>
<dbReference type="Proteomes" id="UP000190667">
    <property type="component" value="Unassembled WGS sequence"/>
</dbReference>
<proteinExistence type="predicted"/>
<organism evidence="1 2">
    <name type="scientific">Izhakiella australiensis</name>
    <dbReference type="NCBI Taxonomy" id="1926881"/>
    <lineage>
        <taxon>Bacteria</taxon>
        <taxon>Pseudomonadati</taxon>
        <taxon>Pseudomonadota</taxon>
        <taxon>Gammaproteobacteria</taxon>
        <taxon>Enterobacterales</taxon>
        <taxon>Erwiniaceae</taxon>
        <taxon>Izhakiella</taxon>
    </lineage>
</organism>
<sequence length="64" mass="7458">MSIVFDSVVGQLLAPAFQKNKHFLHYFFKKIPIFIGSMTPVMNVTAFMRYADNLIDFFFATFDK</sequence>
<dbReference type="EMBL" id="MRUL01000021">
    <property type="protein sequence ID" value="OON37096.1"/>
    <property type="molecule type" value="Genomic_DNA"/>
</dbReference>
<name>A0A1S8YE96_9GAMM</name>
<keyword evidence="2" id="KW-1185">Reference proteome</keyword>
<protein>
    <submittedName>
        <fullName evidence="1">Uncharacterized protein</fullName>
    </submittedName>
</protein>
<dbReference type="AlphaFoldDB" id="A0A1S8YE96"/>
<accession>A0A1S8YE96</accession>
<comment type="caution">
    <text evidence="1">The sequence shown here is derived from an EMBL/GenBank/DDBJ whole genome shotgun (WGS) entry which is preliminary data.</text>
</comment>
<evidence type="ECO:0000313" key="1">
    <source>
        <dbReference type="EMBL" id="OON37096.1"/>
    </source>
</evidence>
<gene>
    <name evidence="1" type="ORF">BTJ39_20445</name>
</gene>
<dbReference type="STRING" id="1926881.BTJ39_20445"/>
<evidence type="ECO:0000313" key="2">
    <source>
        <dbReference type="Proteomes" id="UP000190667"/>
    </source>
</evidence>